<keyword evidence="1" id="KW-0472">Membrane</keyword>
<keyword evidence="1" id="KW-0812">Transmembrane</keyword>
<organism evidence="2 3">
    <name type="scientific">Cellulomonas phragmiteti</name>
    <dbReference type="NCBI Taxonomy" id="478780"/>
    <lineage>
        <taxon>Bacteria</taxon>
        <taxon>Bacillati</taxon>
        <taxon>Actinomycetota</taxon>
        <taxon>Actinomycetes</taxon>
        <taxon>Micrococcales</taxon>
        <taxon>Cellulomonadaceae</taxon>
        <taxon>Cellulomonas</taxon>
    </lineage>
</organism>
<reference evidence="2 3" key="1">
    <citation type="submission" date="2021-01" db="EMBL/GenBank/DDBJ databases">
        <title>Whole genome shotgun sequence of Cellulomonas phragmiteti NBRC 110785.</title>
        <authorList>
            <person name="Komaki H."/>
            <person name="Tamura T."/>
        </authorList>
    </citation>
    <scope>NUCLEOTIDE SEQUENCE [LARGE SCALE GENOMIC DNA]</scope>
    <source>
        <strain evidence="2 3">NBRC 110785</strain>
    </source>
</reference>
<gene>
    <name evidence="2" type="ORF">Cph01nite_13090</name>
</gene>
<dbReference type="Proteomes" id="UP000614741">
    <property type="component" value="Unassembled WGS sequence"/>
</dbReference>
<keyword evidence="3" id="KW-1185">Reference proteome</keyword>
<accession>A0ABQ4DKL5</accession>
<keyword evidence="1" id="KW-1133">Transmembrane helix</keyword>
<feature type="transmembrane region" description="Helical" evidence="1">
    <location>
        <begin position="20"/>
        <end position="41"/>
    </location>
</feature>
<evidence type="ECO:0000313" key="2">
    <source>
        <dbReference type="EMBL" id="GIG39547.1"/>
    </source>
</evidence>
<comment type="caution">
    <text evidence="2">The sequence shown here is derived from an EMBL/GenBank/DDBJ whole genome shotgun (WGS) entry which is preliminary data.</text>
</comment>
<evidence type="ECO:0000256" key="1">
    <source>
        <dbReference type="SAM" id="Phobius"/>
    </source>
</evidence>
<evidence type="ECO:0000313" key="3">
    <source>
        <dbReference type="Proteomes" id="UP000614741"/>
    </source>
</evidence>
<proteinExistence type="predicted"/>
<protein>
    <recommendedName>
        <fullName evidence="4">ABC transmembrane type-1 domain-containing protein</fullName>
    </recommendedName>
</protein>
<sequence>MSFVRAEVLGPGRQDWVDVTGLALAWTAALGIATSVSRMAVERTLRRQVSFLMRTRLAEPRNGDIVWQAAVATAAAVWWHLQ</sequence>
<evidence type="ECO:0008006" key="4">
    <source>
        <dbReference type="Google" id="ProtNLM"/>
    </source>
</evidence>
<name>A0ABQ4DKL5_9CELL</name>
<dbReference type="EMBL" id="BONP01000006">
    <property type="protein sequence ID" value="GIG39547.1"/>
    <property type="molecule type" value="Genomic_DNA"/>
</dbReference>